<evidence type="ECO:0000256" key="6">
    <source>
        <dbReference type="ARBA" id="ARBA00012947"/>
    </source>
</evidence>
<feature type="binding site" evidence="13">
    <location>
        <position position="119"/>
    </location>
    <ligand>
        <name>substrate</name>
    </ligand>
</feature>
<evidence type="ECO:0000256" key="7">
    <source>
        <dbReference type="ARBA" id="ARBA00016549"/>
    </source>
</evidence>
<evidence type="ECO:0000313" key="15">
    <source>
        <dbReference type="Proteomes" id="UP000198680"/>
    </source>
</evidence>
<dbReference type="EMBL" id="FNHE01000005">
    <property type="protein sequence ID" value="SDM40361.1"/>
    <property type="molecule type" value="Genomic_DNA"/>
</dbReference>
<evidence type="ECO:0000256" key="10">
    <source>
        <dbReference type="ARBA" id="ARBA00030169"/>
    </source>
</evidence>
<evidence type="ECO:0000256" key="5">
    <source>
        <dbReference type="ARBA" id="ARBA00012213"/>
    </source>
</evidence>
<comment type="catalytic activity">
    <reaction evidence="1">
        <text>4-hydroxy-4-methyl-2-oxoglutarate = 2 pyruvate</text>
        <dbReference type="Rhea" id="RHEA:22748"/>
        <dbReference type="ChEBI" id="CHEBI:15361"/>
        <dbReference type="ChEBI" id="CHEBI:58276"/>
        <dbReference type="EC" id="4.1.3.17"/>
    </reaction>
</comment>
<dbReference type="RefSeq" id="WP_091218249.1">
    <property type="nucleotide sequence ID" value="NZ_FNHE01000005.1"/>
</dbReference>
<evidence type="ECO:0000256" key="2">
    <source>
        <dbReference type="ARBA" id="ARBA00001968"/>
    </source>
</evidence>
<dbReference type="GO" id="GO:0008948">
    <property type="term" value="F:oxaloacetate decarboxylase activity"/>
    <property type="evidence" value="ECO:0007669"/>
    <property type="project" value="UniProtKB-EC"/>
</dbReference>
<evidence type="ECO:0000256" key="9">
    <source>
        <dbReference type="ARBA" id="ARBA00029596"/>
    </source>
</evidence>
<evidence type="ECO:0000313" key="14">
    <source>
        <dbReference type="EMBL" id="SDM40361.1"/>
    </source>
</evidence>
<gene>
    <name evidence="14" type="ORF">SAMN05660642_02418</name>
</gene>
<comment type="function">
    <text evidence="8">Catalyzes the aldol cleavage of 4-hydroxy-4-methyl-2-oxoglutarate (HMG) into 2 molecules of pyruvate. Also contains a secondary oxaloacetate (OAA) decarboxylase activity due to the common pyruvate enolate transition state formed following C-C bond cleavage in the retro-aldol and decarboxylation reactions.</text>
</comment>
<accession>A0A1G9SY48</accession>
<dbReference type="InterPro" id="IPR005493">
    <property type="entry name" value="RraA/RraA-like"/>
</dbReference>
<comment type="catalytic activity">
    <reaction evidence="12">
        <text>oxaloacetate + H(+) = pyruvate + CO2</text>
        <dbReference type="Rhea" id="RHEA:15641"/>
        <dbReference type="ChEBI" id="CHEBI:15361"/>
        <dbReference type="ChEBI" id="CHEBI:15378"/>
        <dbReference type="ChEBI" id="CHEBI:16452"/>
        <dbReference type="ChEBI" id="CHEBI:16526"/>
        <dbReference type="EC" id="4.1.1.112"/>
    </reaction>
</comment>
<comment type="similarity">
    <text evidence="3">Belongs to the class II aldolase/RraA-like family.</text>
</comment>
<protein>
    <recommendedName>
        <fullName evidence="7">Putative 4-hydroxy-4-methyl-2-oxoglutarate aldolase</fullName>
        <ecNumber evidence="6">4.1.1.112</ecNumber>
        <ecNumber evidence="5">4.1.3.17</ecNumber>
    </recommendedName>
    <alternativeName>
        <fullName evidence="11">Oxaloacetate decarboxylase</fullName>
    </alternativeName>
    <alternativeName>
        <fullName evidence="9">Regulator of ribonuclease activity homolog</fullName>
    </alternativeName>
    <alternativeName>
        <fullName evidence="10">RraA-like protein</fullName>
    </alternativeName>
</protein>
<comment type="cofactor">
    <cofactor evidence="2">
        <name>a divalent metal cation</name>
        <dbReference type="ChEBI" id="CHEBI:60240"/>
    </cofactor>
</comment>
<dbReference type="SUPFAM" id="SSF89562">
    <property type="entry name" value="RraA-like"/>
    <property type="match status" value="1"/>
</dbReference>
<name>A0A1G9SY48_9ACTN</name>
<dbReference type="OrthoDB" id="943692at2"/>
<keyword evidence="15" id="KW-1185">Reference proteome</keyword>
<evidence type="ECO:0000256" key="11">
    <source>
        <dbReference type="ARBA" id="ARBA00032305"/>
    </source>
</evidence>
<dbReference type="Gene3D" id="3.50.30.40">
    <property type="entry name" value="Ribonuclease E inhibitor RraA/RraA-like"/>
    <property type="match status" value="1"/>
</dbReference>
<dbReference type="GO" id="GO:0046872">
    <property type="term" value="F:metal ion binding"/>
    <property type="evidence" value="ECO:0007669"/>
    <property type="project" value="UniProtKB-KW"/>
</dbReference>
<dbReference type="Proteomes" id="UP000198680">
    <property type="component" value="Unassembled WGS sequence"/>
</dbReference>
<dbReference type="PANTHER" id="PTHR33254">
    <property type="entry name" value="4-HYDROXY-4-METHYL-2-OXOGLUTARATE ALDOLASE 3-RELATED"/>
    <property type="match status" value="1"/>
</dbReference>
<dbReference type="NCBIfam" id="NF004850">
    <property type="entry name" value="PRK06201.1"/>
    <property type="match status" value="1"/>
</dbReference>
<proteinExistence type="inferred from homology"/>
<comment type="cofactor">
    <cofactor evidence="13">
        <name>Mg(2+)</name>
        <dbReference type="ChEBI" id="CHEBI:18420"/>
    </cofactor>
</comment>
<feature type="binding site" evidence="13">
    <location>
        <begin position="97"/>
        <end position="100"/>
    </location>
    <ligand>
        <name>substrate</name>
    </ligand>
</feature>
<evidence type="ECO:0000256" key="4">
    <source>
        <dbReference type="ARBA" id="ARBA00011233"/>
    </source>
</evidence>
<keyword evidence="13" id="KW-0479">Metal-binding</keyword>
<reference evidence="15" key="1">
    <citation type="submission" date="2016-10" db="EMBL/GenBank/DDBJ databases">
        <authorList>
            <person name="Varghese N."/>
            <person name="Submissions S."/>
        </authorList>
    </citation>
    <scope>NUCLEOTIDE SEQUENCE [LARGE SCALE GENOMIC DNA]</scope>
    <source>
        <strain evidence="15">DSM 45419</strain>
    </source>
</reference>
<feature type="binding site" evidence="13">
    <location>
        <position position="120"/>
    </location>
    <ligand>
        <name>Mg(2+)</name>
        <dbReference type="ChEBI" id="CHEBI:18420"/>
    </ligand>
</feature>
<dbReference type="GO" id="GO:0047443">
    <property type="term" value="F:4-hydroxy-4-methyl-2-oxoglutarate aldolase activity"/>
    <property type="evidence" value="ECO:0007669"/>
    <property type="project" value="UniProtKB-EC"/>
</dbReference>
<dbReference type="AlphaFoldDB" id="A0A1G9SY48"/>
<evidence type="ECO:0000256" key="8">
    <source>
        <dbReference type="ARBA" id="ARBA00025046"/>
    </source>
</evidence>
<dbReference type="STRING" id="1137991.SAMN05660642_02418"/>
<evidence type="ECO:0000256" key="13">
    <source>
        <dbReference type="PIRSR" id="PIRSR605493-1"/>
    </source>
</evidence>
<dbReference type="InterPro" id="IPR036704">
    <property type="entry name" value="RraA/RraA-like_sf"/>
</dbReference>
<dbReference type="Pfam" id="PF03737">
    <property type="entry name" value="RraA-like"/>
    <property type="match status" value="1"/>
</dbReference>
<dbReference type="PANTHER" id="PTHR33254:SF4">
    <property type="entry name" value="4-HYDROXY-4-METHYL-2-OXOGLUTARATE ALDOLASE 3-RELATED"/>
    <property type="match status" value="1"/>
</dbReference>
<evidence type="ECO:0000256" key="1">
    <source>
        <dbReference type="ARBA" id="ARBA00001342"/>
    </source>
</evidence>
<dbReference type="EC" id="4.1.1.112" evidence="6"/>
<sequence length="227" mass="23348">MSTCRLHPRGPSPDPALLDRCRALPTSTLSDSMERTGGVCGVHPVPGGRWPRVAGPALTVRTRPGDNLVVHRALDLAEPGDVLVVDAGGTLDRAVLGELMARWATARGLAALVVDGAVRDVEGLAAGPLPVLARGINHLGPYKVGPGEIGGPVHAGGTVVRSGDVVVADADGVVVVPRERLAEVVAAGERQLRAEEAVLADIAAGTWDRSWVLAALTEVPVGGEVRP</sequence>
<dbReference type="CDD" id="cd16841">
    <property type="entry name" value="RraA_family"/>
    <property type="match status" value="1"/>
</dbReference>
<organism evidence="14 15">
    <name type="scientific">Geodermatophilus siccatus</name>
    <dbReference type="NCBI Taxonomy" id="1137991"/>
    <lineage>
        <taxon>Bacteria</taxon>
        <taxon>Bacillati</taxon>
        <taxon>Actinomycetota</taxon>
        <taxon>Actinomycetes</taxon>
        <taxon>Geodermatophilales</taxon>
        <taxon>Geodermatophilaceae</taxon>
        <taxon>Geodermatophilus</taxon>
    </lineage>
</organism>
<evidence type="ECO:0000256" key="12">
    <source>
        <dbReference type="ARBA" id="ARBA00047973"/>
    </source>
</evidence>
<comment type="subunit">
    <text evidence="4">Homotrimer.</text>
</comment>
<dbReference type="EC" id="4.1.3.17" evidence="5"/>
<evidence type="ECO:0000256" key="3">
    <source>
        <dbReference type="ARBA" id="ARBA00008621"/>
    </source>
</evidence>
<keyword evidence="13" id="KW-0460">Magnesium</keyword>